<dbReference type="NCBIfam" id="NF038160">
    <property type="entry name" value="lanthi_III_c"/>
    <property type="match status" value="1"/>
</dbReference>
<name>A0A1I2LF26_9ACTN</name>
<dbReference type="STRING" id="380248.SAMN05216251_12830"/>
<dbReference type="Proteomes" id="UP000199323">
    <property type="component" value="Unassembled WGS sequence"/>
</dbReference>
<evidence type="ECO:0000313" key="2">
    <source>
        <dbReference type="Proteomes" id="UP000199323"/>
    </source>
</evidence>
<dbReference type="RefSeq" id="WP_218160137.1">
    <property type="nucleotide sequence ID" value="NZ_FONG01000028.1"/>
</dbReference>
<accession>A0A1I2LF26</accession>
<dbReference type="EMBL" id="FONG01000028">
    <property type="protein sequence ID" value="SFF77070.1"/>
    <property type="molecule type" value="Genomic_DNA"/>
</dbReference>
<gene>
    <name evidence="1" type="ORF">SAMN05216251_12830</name>
</gene>
<keyword evidence="2" id="KW-1185">Reference proteome</keyword>
<protein>
    <submittedName>
        <fullName evidence="1">Uncharacterized protein</fullName>
    </submittedName>
</protein>
<proteinExistence type="predicted"/>
<reference evidence="1 2" key="1">
    <citation type="submission" date="2016-10" db="EMBL/GenBank/DDBJ databases">
        <authorList>
            <person name="de Groot N.N."/>
        </authorList>
    </citation>
    <scope>NUCLEOTIDE SEQUENCE [LARGE SCALE GENOMIC DNA]</scope>
    <source>
        <strain evidence="1 2">CGMCC 4.3510</strain>
    </source>
</reference>
<dbReference type="AlphaFoldDB" id="A0A1I2LF26"/>
<organism evidence="1 2">
    <name type="scientific">Actinacidiphila alni</name>
    <dbReference type="NCBI Taxonomy" id="380248"/>
    <lineage>
        <taxon>Bacteria</taxon>
        <taxon>Bacillati</taxon>
        <taxon>Actinomycetota</taxon>
        <taxon>Actinomycetes</taxon>
        <taxon>Kitasatosporales</taxon>
        <taxon>Streptomycetaceae</taxon>
        <taxon>Actinacidiphila</taxon>
    </lineage>
</organism>
<evidence type="ECO:0000313" key="1">
    <source>
        <dbReference type="EMBL" id="SFF77070.1"/>
    </source>
</evidence>
<sequence length="39" mass="4034">MSILNLQRLEPVAVESAVAVISSTSSSSDCCKKPTQPGV</sequence>